<evidence type="ECO:0000256" key="4">
    <source>
        <dbReference type="SAM" id="MobiDB-lite"/>
    </source>
</evidence>
<dbReference type="PROSITE" id="PS50994">
    <property type="entry name" value="INTEGRASE"/>
    <property type="match status" value="1"/>
</dbReference>
<dbReference type="InterPro" id="IPR057670">
    <property type="entry name" value="SH3_retrovirus"/>
</dbReference>
<feature type="domain" description="Integrase catalytic" evidence="5">
    <location>
        <begin position="634"/>
        <end position="732"/>
    </location>
</feature>
<dbReference type="InterPro" id="IPR039537">
    <property type="entry name" value="Retrotran_Ty1/copia-like"/>
</dbReference>
<protein>
    <submittedName>
        <fullName evidence="6">Putative ribonuclease H-like domain-containing protein</fullName>
    </submittedName>
</protein>
<feature type="compositionally biased region" description="Polar residues" evidence="4">
    <location>
        <begin position="868"/>
        <end position="879"/>
    </location>
</feature>
<dbReference type="PANTHER" id="PTHR42648:SF32">
    <property type="entry name" value="RIBONUCLEASE H-LIKE DOMAIN, GAG-PRE-INTEGRASE DOMAIN PROTEIN-RELATED"/>
    <property type="match status" value="1"/>
</dbReference>
<dbReference type="Pfam" id="PF25597">
    <property type="entry name" value="SH3_retrovirus"/>
    <property type="match status" value="1"/>
</dbReference>
<dbReference type="GO" id="GO:0046872">
    <property type="term" value="F:metal ion binding"/>
    <property type="evidence" value="ECO:0007669"/>
    <property type="project" value="UniProtKB-KW"/>
</dbReference>
<dbReference type="SUPFAM" id="SSF53098">
    <property type="entry name" value="Ribonuclease H-like"/>
    <property type="match status" value="1"/>
</dbReference>
<dbReference type="EMBL" id="BKCJ010000839">
    <property type="protein sequence ID" value="GEU36698.1"/>
    <property type="molecule type" value="Genomic_DNA"/>
</dbReference>
<dbReference type="Gene3D" id="3.30.420.10">
    <property type="entry name" value="Ribonuclease H-like superfamily/Ribonuclease H"/>
    <property type="match status" value="1"/>
</dbReference>
<name>A0A6L2JI63_TANCI</name>
<sequence>MTRSSTKELFTPFKDLKREFRSSRKHFKILSLDESRSPDLDLFSDQEEYSEEKVAETIAKTMEQYMSKTRADYGSGSARPKIEDNDSFELKDQFLKELRDNTFSCSDHKDANKHIEKVLEIVDLFHIPNITINQVMLRAFPIRKGEVHTASVATASTQVSTASTNVATTSISHDTICAYTASQSNGSQIKYEDITQIDEDDIEEIDIKWNMALLSMRADRAPRSQDRGKRESYKQGSKEEEPAPKALMAIDGIGWDWSYMANEEENHALVADDKVPTEFALMAKSSSSSENEVSRDVEIRDNKIEYLMNELEKVKKEKEGLDNKLTGFEFASEDLDNLLGSQRSDKNKESLGYNAVPPLLKSIHILRKICLRRAYLNLLMILLLTILGKSSGSIMSKPMIKFVKAVDCPRVIKTNNTENVRKSTVKYAEMYRNTSKSPKVRGYWDSGCSRHMTGNISYLSEYEPYDGGYVSFGQGGGKITGKSIIKTGKLKFENVYFVKELKYNLFSVSQICDNKNNVLFIDSECIVLEKDFKLKDDTNVFLKTPTQHNIYSIDLNNIVPHKNLTCLVAKASVDKSMLWHRRLGHLNFKTMNKLVRNNLVKGLTSRCFENDHTCVACLKRKQHKASCKTKLVNSISKPLHTLHMDLFGPTSVSSLNHKWYCLVVTNDFSRFIWTFFLRTKDETSSILRNFITQIENLKDLKVKIIRCDNGGELKNKEMNELCAKKGLKESLAMLGPLNHLEKFDAKGDEGYFIGYSLSSKAFKVFNKRTKKVKENLHVDFLENKLIKKGAGPNWLFDIDTLTNSMNYVPVVVAGTSSTNISGTQDVVSQAVKKDVSSLRYIALLNWFHEAHMEKRNSDACNTDDPESSGISNPTATSKVPSAEQVEHVVSLTVETKISTVISHIPTVCLDISLESSSDPRIISKGYFSQKETPSLGNALTLSNRFEDTFGEEADLSNMESSIPISPTPTFRIHKDHPKSQILGPVDTPVQTRHKSKEMEEQSFMATNHQKTNPDLLQVRPIGTKWVLKNKKDERGIMIRNKARLVAQGYTQEEVIDYEEVFAPVARIEAIRLFLVYASFICFIVYQMNVKSAFLYGTINDEAPRAWYGTLSKYLLDNGFQRDVRLANTPMEKENPWGKDGIGKDVELHLYRSMIGSLMYLTTSRPYIMFAVCACARHQMTPKKCHLYVVKRIFRYLKGHPKLGLWYPKESPFDLVAYSNSDYGGATQDRKSTTRGCQFMEKIDLMAMKKADYCGHFHN</sequence>
<dbReference type="InterPro" id="IPR012337">
    <property type="entry name" value="RNaseH-like_sf"/>
</dbReference>
<dbReference type="Pfam" id="PF13976">
    <property type="entry name" value="gag_pre-integrs"/>
    <property type="match status" value="1"/>
</dbReference>
<proteinExistence type="predicted"/>
<keyword evidence="2" id="KW-0479">Metal-binding</keyword>
<reference evidence="6" key="1">
    <citation type="journal article" date="2019" name="Sci. Rep.">
        <title>Draft genome of Tanacetum cinerariifolium, the natural source of mosquito coil.</title>
        <authorList>
            <person name="Yamashiro T."/>
            <person name="Shiraishi A."/>
            <person name="Satake H."/>
            <person name="Nakayama K."/>
        </authorList>
    </citation>
    <scope>NUCLEOTIDE SEQUENCE</scope>
</reference>
<evidence type="ECO:0000256" key="1">
    <source>
        <dbReference type="ARBA" id="ARBA00022670"/>
    </source>
</evidence>
<dbReference type="GO" id="GO:0015074">
    <property type="term" value="P:DNA integration"/>
    <property type="evidence" value="ECO:0007669"/>
    <property type="project" value="InterPro"/>
</dbReference>
<dbReference type="InterPro" id="IPR025724">
    <property type="entry name" value="GAG-pre-integrase_dom"/>
</dbReference>
<feature type="region of interest" description="Disordered" evidence="4">
    <location>
        <begin position="857"/>
        <end position="881"/>
    </location>
</feature>
<dbReference type="AlphaFoldDB" id="A0A6L2JI63"/>
<evidence type="ECO:0000313" key="6">
    <source>
        <dbReference type="EMBL" id="GEU36698.1"/>
    </source>
</evidence>
<feature type="region of interest" description="Disordered" evidence="4">
    <location>
        <begin position="220"/>
        <end position="243"/>
    </location>
</feature>
<dbReference type="GO" id="GO:0008233">
    <property type="term" value="F:peptidase activity"/>
    <property type="evidence" value="ECO:0007669"/>
    <property type="project" value="UniProtKB-KW"/>
</dbReference>
<evidence type="ECO:0000256" key="3">
    <source>
        <dbReference type="ARBA" id="ARBA00022801"/>
    </source>
</evidence>
<dbReference type="InterPro" id="IPR036397">
    <property type="entry name" value="RNaseH_sf"/>
</dbReference>
<evidence type="ECO:0000259" key="5">
    <source>
        <dbReference type="PROSITE" id="PS50994"/>
    </source>
</evidence>
<accession>A0A6L2JI63</accession>
<evidence type="ECO:0000256" key="2">
    <source>
        <dbReference type="ARBA" id="ARBA00022723"/>
    </source>
</evidence>
<dbReference type="Pfam" id="PF22936">
    <property type="entry name" value="Pol_BBD"/>
    <property type="match status" value="1"/>
</dbReference>
<keyword evidence="3" id="KW-0378">Hydrolase</keyword>
<dbReference type="Pfam" id="PF07727">
    <property type="entry name" value="RVT_2"/>
    <property type="match status" value="1"/>
</dbReference>
<dbReference type="InterPro" id="IPR054722">
    <property type="entry name" value="PolX-like_BBD"/>
</dbReference>
<dbReference type="GO" id="GO:0006508">
    <property type="term" value="P:proteolysis"/>
    <property type="evidence" value="ECO:0007669"/>
    <property type="project" value="UniProtKB-KW"/>
</dbReference>
<organism evidence="6">
    <name type="scientific">Tanacetum cinerariifolium</name>
    <name type="common">Dalmatian daisy</name>
    <name type="synonym">Chrysanthemum cinerariifolium</name>
    <dbReference type="NCBI Taxonomy" id="118510"/>
    <lineage>
        <taxon>Eukaryota</taxon>
        <taxon>Viridiplantae</taxon>
        <taxon>Streptophyta</taxon>
        <taxon>Embryophyta</taxon>
        <taxon>Tracheophyta</taxon>
        <taxon>Spermatophyta</taxon>
        <taxon>Magnoliopsida</taxon>
        <taxon>eudicotyledons</taxon>
        <taxon>Gunneridae</taxon>
        <taxon>Pentapetalae</taxon>
        <taxon>asterids</taxon>
        <taxon>campanulids</taxon>
        <taxon>Asterales</taxon>
        <taxon>Asteraceae</taxon>
        <taxon>Asteroideae</taxon>
        <taxon>Anthemideae</taxon>
        <taxon>Anthemidinae</taxon>
        <taxon>Tanacetum</taxon>
    </lineage>
</organism>
<comment type="caution">
    <text evidence="6">The sequence shown here is derived from an EMBL/GenBank/DDBJ whole genome shotgun (WGS) entry which is preliminary data.</text>
</comment>
<dbReference type="InterPro" id="IPR001584">
    <property type="entry name" value="Integrase_cat-core"/>
</dbReference>
<dbReference type="GO" id="GO:0003676">
    <property type="term" value="F:nucleic acid binding"/>
    <property type="evidence" value="ECO:0007669"/>
    <property type="project" value="InterPro"/>
</dbReference>
<keyword evidence="1" id="KW-0645">Protease</keyword>
<gene>
    <name evidence="6" type="ORF">Tci_008676</name>
</gene>
<dbReference type="PANTHER" id="PTHR42648">
    <property type="entry name" value="TRANSPOSASE, PUTATIVE-RELATED"/>
    <property type="match status" value="1"/>
</dbReference>
<dbReference type="InterPro" id="IPR013103">
    <property type="entry name" value="RVT_2"/>
</dbReference>
<dbReference type="Pfam" id="PF00665">
    <property type="entry name" value="rve"/>
    <property type="match status" value="1"/>
</dbReference>